<sequence length="40" mass="4983">PLVNYFFYLFFLLVLFLISQTINRICIVYFQYQVNNVRFL</sequence>
<evidence type="ECO:0000256" key="1">
    <source>
        <dbReference type="SAM" id="Phobius"/>
    </source>
</evidence>
<keyword evidence="1" id="KW-0472">Membrane</keyword>
<accession>C2KM97</accession>
<dbReference type="Proteomes" id="UP000004283">
    <property type="component" value="Unassembled WGS sequence"/>
</dbReference>
<dbReference type="EMBL" id="ACKV01000116">
    <property type="protein sequence ID" value="EEJ41625.1"/>
    <property type="molecule type" value="Genomic_DNA"/>
</dbReference>
<proteinExistence type="predicted"/>
<gene>
    <name evidence="2" type="ORF">HMPREF0555_1763</name>
</gene>
<dbReference type="HOGENOM" id="CLU_3281389_0_0_9"/>
<dbReference type="AlphaFoldDB" id="C2KM97"/>
<reference evidence="2 3" key="1">
    <citation type="submission" date="2009-04" db="EMBL/GenBank/DDBJ databases">
        <authorList>
            <person name="Qin X."/>
            <person name="Bachman B."/>
            <person name="Battles P."/>
            <person name="Bell A."/>
            <person name="Bess C."/>
            <person name="Bickham C."/>
            <person name="Chaboub L."/>
            <person name="Chen D."/>
            <person name="Coyle M."/>
            <person name="Deiros D.R."/>
            <person name="Dinh H."/>
            <person name="Forbes L."/>
            <person name="Fowler G."/>
            <person name="Francisco L."/>
            <person name="Fu Q."/>
            <person name="Gubbala S."/>
            <person name="Hale W."/>
            <person name="Han Y."/>
            <person name="Hemphill L."/>
            <person name="Highlander S.K."/>
            <person name="Hirani K."/>
            <person name="Hogues M."/>
            <person name="Jackson L."/>
            <person name="Jakkamsetti A."/>
            <person name="Javaid M."/>
            <person name="Jiang H."/>
            <person name="Korchina V."/>
            <person name="Kovar C."/>
            <person name="Lara F."/>
            <person name="Lee S."/>
            <person name="Mata R."/>
            <person name="Mathew T."/>
            <person name="Moen C."/>
            <person name="Morales K."/>
            <person name="Munidasa M."/>
            <person name="Nazareth L."/>
            <person name="Ngo R."/>
            <person name="Nguyen L."/>
            <person name="Okwuonu G."/>
            <person name="Ongeri F."/>
            <person name="Patil S."/>
            <person name="Petrosino J."/>
            <person name="Pham C."/>
            <person name="Pham P."/>
            <person name="Pu L.-L."/>
            <person name="Puazo M."/>
            <person name="Raj R."/>
            <person name="Reid J."/>
            <person name="Rouhana J."/>
            <person name="Saada N."/>
            <person name="Shang Y."/>
            <person name="Simmons D."/>
            <person name="Thornton R."/>
            <person name="Warren J."/>
            <person name="Weissenberger G."/>
            <person name="Zhang J."/>
            <person name="Zhang L."/>
            <person name="Zhou C."/>
            <person name="Zhu D."/>
            <person name="Muzny D."/>
            <person name="Worley K."/>
            <person name="Gibbs R."/>
        </authorList>
    </citation>
    <scope>NUCLEOTIDE SEQUENCE [LARGE SCALE GENOMIC DNA]</scope>
    <source>
        <strain evidence="2 3">ATCC 19254</strain>
    </source>
</reference>
<protein>
    <submittedName>
        <fullName evidence="2">Uncharacterized protein</fullName>
    </submittedName>
</protein>
<evidence type="ECO:0000313" key="2">
    <source>
        <dbReference type="EMBL" id="EEJ41625.1"/>
    </source>
</evidence>
<organism evidence="2 3">
    <name type="scientific">Leuconostoc mesenteroides subsp. cremoris ATCC 19254</name>
    <dbReference type="NCBI Taxonomy" id="586220"/>
    <lineage>
        <taxon>Bacteria</taxon>
        <taxon>Bacillati</taxon>
        <taxon>Bacillota</taxon>
        <taxon>Bacilli</taxon>
        <taxon>Lactobacillales</taxon>
        <taxon>Lactobacillaceae</taxon>
        <taxon>Leuconostoc</taxon>
    </lineage>
</organism>
<feature type="transmembrane region" description="Helical" evidence="1">
    <location>
        <begin position="6"/>
        <end position="30"/>
    </location>
</feature>
<keyword evidence="1" id="KW-0812">Transmembrane</keyword>
<evidence type="ECO:0000313" key="3">
    <source>
        <dbReference type="Proteomes" id="UP000004283"/>
    </source>
</evidence>
<keyword evidence="1" id="KW-1133">Transmembrane helix</keyword>
<feature type="non-terminal residue" evidence="2">
    <location>
        <position position="1"/>
    </location>
</feature>
<comment type="caution">
    <text evidence="2">The sequence shown here is derived from an EMBL/GenBank/DDBJ whole genome shotgun (WGS) entry which is preliminary data.</text>
</comment>
<name>C2KM97_LEUMC</name>